<keyword evidence="8 10" id="KW-0648">Protein biosynthesis</keyword>
<evidence type="ECO:0000256" key="6">
    <source>
        <dbReference type="ARBA" id="ARBA00022833"/>
    </source>
</evidence>
<comment type="catalytic activity">
    <reaction evidence="10">
        <text>tRNA(Cys) + L-cysteine + ATP = L-cysteinyl-tRNA(Cys) + AMP + diphosphate</text>
        <dbReference type="Rhea" id="RHEA:17773"/>
        <dbReference type="Rhea" id="RHEA-COMP:9661"/>
        <dbReference type="Rhea" id="RHEA-COMP:9679"/>
        <dbReference type="ChEBI" id="CHEBI:30616"/>
        <dbReference type="ChEBI" id="CHEBI:33019"/>
        <dbReference type="ChEBI" id="CHEBI:35235"/>
        <dbReference type="ChEBI" id="CHEBI:78442"/>
        <dbReference type="ChEBI" id="CHEBI:78517"/>
        <dbReference type="ChEBI" id="CHEBI:456215"/>
        <dbReference type="EC" id="6.1.1.16"/>
    </reaction>
</comment>
<dbReference type="GO" id="GO:0005524">
    <property type="term" value="F:ATP binding"/>
    <property type="evidence" value="ECO:0007669"/>
    <property type="project" value="UniProtKB-UniRule"/>
</dbReference>
<dbReference type="NCBIfam" id="TIGR00435">
    <property type="entry name" value="cysS"/>
    <property type="match status" value="1"/>
</dbReference>
<dbReference type="EMBL" id="BMYV01000001">
    <property type="protein sequence ID" value="GGX63489.1"/>
    <property type="molecule type" value="Genomic_DNA"/>
</dbReference>
<accession>A0A918NFH3</accession>
<evidence type="ECO:0000256" key="3">
    <source>
        <dbReference type="ARBA" id="ARBA00022598"/>
    </source>
</evidence>
<feature type="short sequence motif" description="'HIGH' region" evidence="10">
    <location>
        <begin position="35"/>
        <end position="45"/>
    </location>
</feature>
<dbReference type="SUPFAM" id="SSF47323">
    <property type="entry name" value="Anticodon-binding domain of a subclass of class I aminoacyl-tRNA synthetases"/>
    <property type="match status" value="1"/>
</dbReference>
<keyword evidence="3 10" id="KW-0436">Ligase</keyword>
<dbReference type="GO" id="GO:0005829">
    <property type="term" value="C:cytosol"/>
    <property type="evidence" value="ECO:0007669"/>
    <property type="project" value="TreeGrafter"/>
</dbReference>
<evidence type="ECO:0000256" key="7">
    <source>
        <dbReference type="ARBA" id="ARBA00022840"/>
    </source>
</evidence>
<dbReference type="GO" id="GO:0004817">
    <property type="term" value="F:cysteine-tRNA ligase activity"/>
    <property type="evidence" value="ECO:0007669"/>
    <property type="project" value="UniProtKB-UniRule"/>
</dbReference>
<keyword evidence="10" id="KW-0963">Cytoplasm</keyword>
<dbReference type="CDD" id="cd00672">
    <property type="entry name" value="CysRS_core"/>
    <property type="match status" value="1"/>
</dbReference>
<comment type="similarity">
    <text evidence="1 10">Belongs to the class-I aminoacyl-tRNA synthetase family.</text>
</comment>
<feature type="binding site" evidence="10">
    <location>
        <position position="250"/>
    </location>
    <ligand>
        <name>Zn(2+)</name>
        <dbReference type="ChEBI" id="CHEBI:29105"/>
    </ligand>
</feature>
<sequence>MTDHNPLTLYNSLTRTKEPFIPQDPKRVTMYNCGPTVYSYAHIGNARAAVVADVLFRVLRHIYGEEHVVYARNITDVDDRIIQSSKETGLPISEITEKYARIYNEDLAGLNCLPPTHQPHATQHIDDMIVMIAELIEKGNAYESDGHVFFDVSTYEAYGALSGNTLDALRGGDRVGEGEVARKKNAADFVLWKPELHGVGWDAPFGRGRPGWHIECSAMAKATLTEGLETDVIDIHCGGVDLKFPHHENEIAQSCCANDEEKFANYWVHNEFLNMGSEKMSKSLGNVTLVHDLLKEWDGEVIRLALLKAHYRSELSWSEDLLKESKAQLDGWYRRVLELQKWVQETDHGSFTHNFGQAYDADNSDHAMMVDLDLIGTIQNISTQMSDAVEYLNELKLNKPSIHSNHYRTEGLEFRWNEIFCLANLLGLLQKDPEDWFKGNSSDDEQSKFDAIALRRQEARAAKDWAAADAARDEATALGIVLEDGPEGTSWRKA</sequence>
<keyword evidence="14" id="KW-1185">Reference proteome</keyword>
<keyword evidence="7 10" id="KW-0067">ATP-binding</keyword>
<keyword evidence="5 10" id="KW-0547">Nucleotide-binding</keyword>
<dbReference type="InterPro" id="IPR056411">
    <property type="entry name" value="CysS_C"/>
</dbReference>
<dbReference type="Pfam" id="PF01406">
    <property type="entry name" value="tRNA-synt_1e"/>
    <property type="match status" value="1"/>
</dbReference>
<dbReference type="EC" id="6.1.1.16" evidence="10"/>
<feature type="binding site" evidence="10">
    <location>
        <position position="33"/>
    </location>
    <ligand>
        <name>Zn(2+)</name>
        <dbReference type="ChEBI" id="CHEBI:29105"/>
    </ligand>
</feature>
<dbReference type="PANTHER" id="PTHR10890">
    <property type="entry name" value="CYSTEINYL-TRNA SYNTHETASE"/>
    <property type="match status" value="1"/>
</dbReference>
<evidence type="ECO:0000256" key="2">
    <source>
        <dbReference type="ARBA" id="ARBA00011245"/>
    </source>
</evidence>
<reference evidence="13 14" key="1">
    <citation type="journal article" date="2014" name="Int. J. Syst. Evol. Microbiol.">
        <title>Complete genome sequence of Corynebacterium casei LMG S-19264T (=DSM 44701T), isolated from a smear-ripened cheese.</title>
        <authorList>
            <consortium name="US DOE Joint Genome Institute (JGI-PGF)"/>
            <person name="Walter F."/>
            <person name="Albersmeier A."/>
            <person name="Kalinowski J."/>
            <person name="Ruckert C."/>
        </authorList>
    </citation>
    <scope>NUCLEOTIDE SEQUENCE [LARGE SCALE GENOMIC DNA]</scope>
    <source>
        <strain evidence="13 14">KCTC 23968</strain>
    </source>
</reference>
<evidence type="ECO:0000256" key="5">
    <source>
        <dbReference type="ARBA" id="ARBA00022741"/>
    </source>
</evidence>
<dbReference type="HAMAP" id="MF_00041">
    <property type="entry name" value="Cys_tRNA_synth"/>
    <property type="match status" value="1"/>
</dbReference>
<evidence type="ECO:0000256" key="4">
    <source>
        <dbReference type="ARBA" id="ARBA00022723"/>
    </source>
</evidence>
<evidence type="ECO:0000259" key="12">
    <source>
        <dbReference type="Pfam" id="PF23493"/>
    </source>
</evidence>
<dbReference type="Gene3D" id="3.40.50.620">
    <property type="entry name" value="HUPs"/>
    <property type="match status" value="1"/>
</dbReference>
<keyword evidence="6 10" id="KW-0862">Zinc</keyword>
<name>A0A918NFH3_9PROT</name>
<comment type="subcellular location">
    <subcellularLocation>
        <location evidence="10">Cytoplasm</location>
    </subcellularLocation>
</comment>
<dbReference type="InterPro" id="IPR015803">
    <property type="entry name" value="Cys-tRNA-ligase"/>
</dbReference>
<dbReference type="AlphaFoldDB" id="A0A918NFH3"/>
<dbReference type="Pfam" id="PF23493">
    <property type="entry name" value="CysS_C"/>
    <property type="match status" value="1"/>
</dbReference>
<feature type="domain" description="Cysteinyl-tRNA ligase anticodon binding" evidence="12">
    <location>
        <begin position="455"/>
        <end position="492"/>
    </location>
</feature>
<dbReference type="PANTHER" id="PTHR10890:SF3">
    <property type="entry name" value="CYSTEINE--TRNA LIGASE, CYTOPLASMIC"/>
    <property type="match status" value="1"/>
</dbReference>
<proteinExistence type="inferred from homology"/>
<feature type="binding site" evidence="10">
    <location>
        <position position="216"/>
    </location>
    <ligand>
        <name>Zn(2+)</name>
        <dbReference type="ChEBI" id="CHEBI:29105"/>
    </ligand>
</feature>
<feature type="binding site" evidence="10">
    <location>
        <position position="282"/>
    </location>
    <ligand>
        <name>ATP</name>
        <dbReference type="ChEBI" id="CHEBI:30616"/>
    </ligand>
</feature>
<organism evidence="13 14">
    <name type="scientific">Litorimonas cladophorae</name>
    <dbReference type="NCBI Taxonomy" id="1220491"/>
    <lineage>
        <taxon>Bacteria</taxon>
        <taxon>Pseudomonadati</taxon>
        <taxon>Pseudomonadota</taxon>
        <taxon>Alphaproteobacteria</taxon>
        <taxon>Maricaulales</taxon>
        <taxon>Robiginitomaculaceae</taxon>
    </lineage>
</organism>
<comment type="cofactor">
    <cofactor evidence="10">
        <name>Zn(2+)</name>
        <dbReference type="ChEBI" id="CHEBI:29105"/>
    </cofactor>
    <text evidence="10">Binds 1 zinc ion per subunit.</text>
</comment>
<dbReference type="Proteomes" id="UP000600865">
    <property type="component" value="Unassembled WGS sequence"/>
</dbReference>
<feature type="domain" description="tRNA synthetases class I catalytic" evidence="11">
    <location>
        <begin position="22"/>
        <end position="326"/>
    </location>
</feature>
<feature type="short sequence motif" description="'KMSKS' region" evidence="10">
    <location>
        <begin position="279"/>
        <end position="283"/>
    </location>
</feature>
<dbReference type="SUPFAM" id="SSF52374">
    <property type="entry name" value="Nucleotidylyl transferase"/>
    <property type="match status" value="1"/>
</dbReference>
<comment type="caution">
    <text evidence="13">The sequence shown here is derived from an EMBL/GenBank/DDBJ whole genome shotgun (WGS) entry which is preliminary data.</text>
</comment>
<protein>
    <recommendedName>
        <fullName evidence="10">Cysteine--tRNA ligase</fullName>
        <ecNumber evidence="10">6.1.1.16</ecNumber>
    </recommendedName>
    <alternativeName>
        <fullName evidence="10">Cysteinyl-tRNA synthetase</fullName>
        <shortName evidence="10">CysRS</shortName>
    </alternativeName>
</protein>
<keyword evidence="4 10" id="KW-0479">Metal-binding</keyword>
<dbReference type="PRINTS" id="PR00983">
    <property type="entry name" value="TRNASYNTHCYS"/>
</dbReference>
<evidence type="ECO:0000313" key="13">
    <source>
        <dbReference type="EMBL" id="GGX63489.1"/>
    </source>
</evidence>
<comment type="subunit">
    <text evidence="2 10">Monomer.</text>
</comment>
<evidence type="ECO:0000256" key="8">
    <source>
        <dbReference type="ARBA" id="ARBA00022917"/>
    </source>
</evidence>
<gene>
    <name evidence="10 13" type="primary">cysS</name>
    <name evidence="13" type="ORF">GCM10011309_11850</name>
</gene>
<dbReference type="RefSeq" id="WP_189582671.1">
    <property type="nucleotide sequence ID" value="NZ_BMYV01000001.1"/>
</dbReference>
<dbReference type="InterPro" id="IPR009080">
    <property type="entry name" value="tRNAsynth_Ia_anticodon-bd"/>
</dbReference>
<evidence type="ECO:0000256" key="10">
    <source>
        <dbReference type="HAMAP-Rule" id="MF_00041"/>
    </source>
</evidence>
<dbReference type="GO" id="GO:0006423">
    <property type="term" value="P:cysteinyl-tRNA aminoacylation"/>
    <property type="evidence" value="ECO:0007669"/>
    <property type="project" value="UniProtKB-UniRule"/>
</dbReference>
<evidence type="ECO:0000259" key="11">
    <source>
        <dbReference type="Pfam" id="PF01406"/>
    </source>
</evidence>
<keyword evidence="9 10" id="KW-0030">Aminoacyl-tRNA synthetase</keyword>
<dbReference type="InterPro" id="IPR014729">
    <property type="entry name" value="Rossmann-like_a/b/a_fold"/>
</dbReference>
<evidence type="ECO:0000256" key="9">
    <source>
        <dbReference type="ARBA" id="ARBA00023146"/>
    </source>
</evidence>
<evidence type="ECO:0000313" key="14">
    <source>
        <dbReference type="Proteomes" id="UP000600865"/>
    </source>
</evidence>
<dbReference type="Gene3D" id="1.20.120.1910">
    <property type="entry name" value="Cysteine-tRNA ligase, C-terminal anti-codon recognition domain"/>
    <property type="match status" value="1"/>
</dbReference>
<feature type="binding site" evidence="10">
    <location>
        <position position="246"/>
    </location>
    <ligand>
        <name>Zn(2+)</name>
        <dbReference type="ChEBI" id="CHEBI:29105"/>
    </ligand>
</feature>
<dbReference type="GO" id="GO:0008270">
    <property type="term" value="F:zinc ion binding"/>
    <property type="evidence" value="ECO:0007669"/>
    <property type="project" value="UniProtKB-UniRule"/>
</dbReference>
<dbReference type="InterPro" id="IPR032678">
    <property type="entry name" value="tRNA-synt_1_cat_dom"/>
</dbReference>
<dbReference type="InterPro" id="IPR024909">
    <property type="entry name" value="Cys-tRNA/MSH_ligase"/>
</dbReference>
<evidence type="ECO:0000256" key="1">
    <source>
        <dbReference type="ARBA" id="ARBA00005594"/>
    </source>
</evidence>